<dbReference type="Pfam" id="PF00132">
    <property type="entry name" value="Hexapep"/>
    <property type="match status" value="1"/>
</dbReference>
<dbReference type="GO" id="GO:0009245">
    <property type="term" value="P:lipid A biosynthetic process"/>
    <property type="evidence" value="ECO:0007669"/>
    <property type="project" value="UniProtKB-KW"/>
</dbReference>
<proteinExistence type="predicted"/>
<evidence type="ECO:0000256" key="4">
    <source>
        <dbReference type="ARBA" id="ARBA00023098"/>
    </source>
</evidence>
<gene>
    <name evidence="6" type="ORF">R1sor_026184</name>
</gene>
<dbReference type="SUPFAM" id="SSF51161">
    <property type="entry name" value="Trimeric LpxA-like enzymes"/>
    <property type="match status" value="1"/>
</dbReference>
<keyword evidence="2" id="KW-0441">Lipid A biosynthesis</keyword>
<dbReference type="NCBIfam" id="TIGR01853">
    <property type="entry name" value="lipid_A_lpxD"/>
    <property type="match status" value="1"/>
</dbReference>
<dbReference type="Proteomes" id="UP001633002">
    <property type="component" value="Unassembled WGS sequence"/>
</dbReference>
<protein>
    <recommendedName>
        <fullName evidence="8">UDP-3-O-acylglucosamine N-acyltransferase 2, mitochondrial</fullName>
    </recommendedName>
</protein>
<dbReference type="InterPro" id="IPR001451">
    <property type="entry name" value="Hexapep"/>
</dbReference>
<evidence type="ECO:0000256" key="5">
    <source>
        <dbReference type="ARBA" id="ARBA00023315"/>
    </source>
</evidence>
<dbReference type="Gene3D" id="2.160.10.10">
    <property type="entry name" value="Hexapeptide repeat proteins"/>
    <property type="match status" value="1"/>
</dbReference>
<dbReference type="CDD" id="cd03352">
    <property type="entry name" value="LbH_LpxD"/>
    <property type="match status" value="1"/>
</dbReference>
<dbReference type="GO" id="GO:0016746">
    <property type="term" value="F:acyltransferase activity"/>
    <property type="evidence" value="ECO:0007669"/>
    <property type="project" value="UniProtKB-KW"/>
</dbReference>
<dbReference type="NCBIfam" id="NF002060">
    <property type="entry name" value="PRK00892.1"/>
    <property type="match status" value="1"/>
</dbReference>
<evidence type="ECO:0008006" key="8">
    <source>
        <dbReference type="Google" id="ProtNLM"/>
    </source>
</evidence>
<dbReference type="GO" id="GO:0016020">
    <property type="term" value="C:membrane"/>
    <property type="evidence" value="ECO:0007669"/>
    <property type="project" value="GOC"/>
</dbReference>
<reference evidence="6 7" key="1">
    <citation type="submission" date="2024-09" db="EMBL/GenBank/DDBJ databases">
        <title>Chromosome-scale assembly of Riccia sorocarpa.</title>
        <authorList>
            <person name="Paukszto L."/>
        </authorList>
    </citation>
    <scope>NUCLEOTIDE SEQUENCE [LARGE SCALE GENOMIC DNA]</scope>
    <source>
        <strain evidence="6">LP-2024</strain>
        <tissue evidence="6">Aerial parts of the thallus</tissue>
    </source>
</reference>
<organism evidence="6 7">
    <name type="scientific">Riccia sorocarpa</name>
    <dbReference type="NCBI Taxonomy" id="122646"/>
    <lineage>
        <taxon>Eukaryota</taxon>
        <taxon>Viridiplantae</taxon>
        <taxon>Streptophyta</taxon>
        <taxon>Embryophyta</taxon>
        <taxon>Marchantiophyta</taxon>
        <taxon>Marchantiopsida</taxon>
        <taxon>Marchantiidae</taxon>
        <taxon>Marchantiales</taxon>
        <taxon>Ricciaceae</taxon>
        <taxon>Riccia</taxon>
    </lineage>
</organism>
<evidence type="ECO:0000256" key="1">
    <source>
        <dbReference type="ARBA" id="ARBA00022516"/>
    </source>
</evidence>
<dbReference type="PANTHER" id="PTHR43378:SF2">
    <property type="entry name" value="UDP-3-O-ACYLGLUCOSAMINE N-ACYLTRANSFERASE 1, MITOCHONDRIAL-RELATED"/>
    <property type="match status" value="1"/>
</dbReference>
<sequence length="348" mass="37566">MSSLVVRPLLRFFSWQQQVSGSNHLCMLSKFPSKNTLTGTGQFIHFSSLASNSNFLRRKGLNRDAGWFPNPSGSRTISRRCKEEQQKTNRAEAQQVQSAARGGLLTEASYEDFERWHKGGGVVHALAQVDETVVVEFGAVVHANARVGSNSHISSGSVVGPHVLIGCDTRLGFNVSLENCSVGDSCTLHNGVCVGQDGFGFTVNEKGQVVKKPQLLKVQIGHFVEIGANTCIDRGSWRDTVIGDHTKIDNLVQIGHNVVIGRCCLLCGQVGLAGSSTLGDYVVMGGKSGVSDHISIASKVRIAAKSAVTSHITEPGDYAGFPAVPAKEWRRQRIFLRKLGRRGESEPV</sequence>
<keyword evidence="1" id="KW-0444">Lipid biosynthesis</keyword>
<keyword evidence="7" id="KW-1185">Reference proteome</keyword>
<evidence type="ECO:0000256" key="3">
    <source>
        <dbReference type="ARBA" id="ARBA00022679"/>
    </source>
</evidence>
<name>A0ABD3GC48_9MARC</name>
<keyword evidence="5" id="KW-0012">Acyltransferase</keyword>
<evidence type="ECO:0000313" key="7">
    <source>
        <dbReference type="Proteomes" id="UP001633002"/>
    </source>
</evidence>
<evidence type="ECO:0000256" key="2">
    <source>
        <dbReference type="ARBA" id="ARBA00022556"/>
    </source>
</evidence>
<evidence type="ECO:0000313" key="6">
    <source>
        <dbReference type="EMBL" id="KAL3676236.1"/>
    </source>
</evidence>
<accession>A0ABD3GC48</accession>
<dbReference type="EMBL" id="JBJQOH010000008">
    <property type="protein sequence ID" value="KAL3676236.1"/>
    <property type="molecule type" value="Genomic_DNA"/>
</dbReference>
<dbReference type="InterPro" id="IPR007691">
    <property type="entry name" value="LpxD"/>
</dbReference>
<keyword evidence="4" id="KW-0443">Lipid metabolism</keyword>
<dbReference type="PANTHER" id="PTHR43378">
    <property type="entry name" value="UDP-3-O-ACYLGLUCOSAMINE N-ACYLTRANSFERASE"/>
    <property type="match status" value="1"/>
</dbReference>
<keyword evidence="3" id="KW-0808">Transferase</keyword>
<comment type="caution">
    <text evidence="6">The sequence shown here is derived from an EMBL/GenBank/DDBJ whole genome shotgun (WGS) entry which is preliminary data.</text>
</comment>
<dbReference type="AlphaFoldDB" id="A0ABD3GC48"/>
<dbReference type="InterPro" id="IPR011004">
    <property type="entry name" value="Trimer_LpxA-like_sf"/>
</dbReference>